<reference evidence="3 4" key="1">
    <citation type="journal article" date="2018" name="New Phytol.">
        <title>Phylogenomics of Endogonaceae and evolution of mycorrhizas within Mucoromycota.</title>
        <authorList>
            <person name="Chang Y."/>
            <person name="Desiro A."/>
            <person name="Na H."/>
            <person name="Sandor L."/>
            <person name="Lipzen A."/>
            <person name="Clum A."/>
            <person name="Barry K."/>
            <person name="Grigoriev I.V."/>
            <person name="Martin F.M."/>
            <person name="Stajich J.E."/>
            <person name="Smith M.E."/>
            <person name="Bonito G."/>
            <person name="Spatafora J.W."/>
        </authorList>
    </citation>
    <scope>NUCLEOTIDE SEQUENCE [LARGE SCALE GENOMIC DNA]</scope>
    <source>
        <strain evidence="3 4">AD002</strain>
    </source>
</reference>
<keyword evidence="2" id="KW-0812">Transmembrane</keyword>
<keyword evidence="4" id="KW-1185">Reference proteome</keyword>
<protein>
    <submittedName>
        <fullName evidence="3">Uncharacterized protein</fullName>
    </submittedName>
</protein>
<evidence type="ECO:0000256" key="2">
    <source>
        <dbReference type="SAM" id="Phobius"/>
    </source>
</evidence>
<feature type="region of interest" description="Disordered" evidence="1">
    <location>
        <begin position="1"/>
        <end position="22"/>
    </location>
</feature>
<feature type="transmembrane region" description="Helical" evidence="2">
    <location>
        <begin position="33"/>
        <end position="51"/>
    </location>
</feature>
<keyword evidence="2" id="KW-0472">Membrane</keyword>
<proteinExistence type="predicted"/>
<accession>A0A433QX35</accession>
<keyword evidence="2" id="KW-1133">Transmembrane helix</keyword>
<sequence>MLISNIPSLPPSQPTFTTHTGHRPQTQYIHPHFTSITSTILICPAAMISAMSNSAWSVLKSLSLAYAAMRIIVICTTIFSLFIITTLIVTLQFFARPSRRNVINLTSLQYIKRKNTKLTDNFNDNLKHKLSIK</sequence>
<dbReference type="AlphaFoldDB" id="A0A433QX35"/>
<organism evidence="3 4">
    <name type="scientific">Jimgerdemannia flammicorona</name>
    <dbReference type="NCBI Taxonomy" id="994334"/>
    <lineage>
        <taxon>Eukaryota</taxon>
        <taxon>Fungi</taxon>
        <taxon>Fungi incertae sedis</taxon>
        <taxon>Mucoromycota</taxon>
        <taxon>Mucoromycotina</taxon>
        <taxon>Endogonomycetes</taxon>
        <taxon>Endogonales</taxon>
        <taxon>Endogonaceae</taxon>
        <taxon>Jimgerdemannia</taxon>
    </lineage>
</organism>
<evidence type="ECO:0000256" key="1">
    <source>
        <dbReference type="SAM" id="MobiDB-lite"/>
    </source>
</evidence>
<evidence type="ECO:0000313" key="3">
    <source>
        <dbReference type="EMBL" id="RUS34305.1"/>
    </source>
</evidence>
<name>A0A433QX35_9FUNG</name>
<dbReference type="Proteomes" id="UP000274822">
    <property type="component" value="Unassembled WGS sequence"/>
</dbReference>
<gene>
    <name evidence="3" type="ORF">BC938DRAFT_481324</name>
</gene>
<comment type="caution">
    <text evidence="3">The sequence shown here is derived from an EMBL/GenBank/DDBJ whole genome shotgun (WGS) entry which is preliminary data.</text>
</comment>
<evidence type="ECO:0000313" key="4">
    <source>
        <dbReference type="Proteomes" id="UP000274822"/>
    </source>
</evidence>
<dbReference type="EMBL" id="RBNJ01000599">
    <property type="protein sequence ID" value="RUS34305.1"/>
    <property type="molecule type" value="Genomic_DNA"/>
</dbReference>
<feature type="transmembrane region" description="Helical" evidence="2">
    <location>
        <begin position="71"/>
        <end position="95"/>
    </location>
</feature>